<proteinExistence type="predicted"/>
<name>A0A8D8X5E4_9HEMI</name>
<keyword evidence="1" id="KW-0472">Membrane</keyword>
<organism evidence="2">
    <name type="scientific">Cacopsylla melanoneura</name>
    <dbReference type="NCBI Taxonomy" id="428564"/>
    <lineage>
        <taxon>Eukaryota</taxon>
        <taxon>Metazoa</taxon>
        <taxon>Ecdysozoa</taxon>
        <taxon>Arthropoda</taxon>
        <taxon>Hexapoda</taxon>
        <taxon>Insecta</taxon>
        <taxon>Pterygota</taxon>
        <taxon>Neoptera</taxon>
        <taxon>Paraneoptera</taxon>
        <taxon>Hemiptera</taxon>
        <taxon>Sternorrhyncha</taxon>
        <taxon>Psylloidea</taxon>
        <taxon>Psyllidae</taxon>
        <taxon>Psyllinae</taxon>
        <taxon>Cacopsylla</taxon>
    </lineage>
</organism>
<evidence type="ECO:0000313" key="2">
    <source>
        <dbReference type="EMBL" id="CAG6684568.1"/>
    </source>
</evidence>
<feature type="transmembrane region" description="Helical" evidence="1">
    <location>
        <begin position="51"/>
        <end position="73"/>
    </location>
</feature>
<dbReference type="EMBL" id="HBUF01268136">
    <property type="protein sequence ID" value="CAG6684568.1"/>
    <property type="molecule type" value="Transcribed_RNA"/>
</dbReference>
<keyword evidence="1" id="KW-0812">Transmembrane</keyword>
<accession>A0A8D8X5E4</accession>
<sequence length="107" mass="11970">MEYFPGCVPSFYAFLLSLSSVSSSRKKIPPLPYSLFPISSLSLQNPSLRAFFLYLSPLSAFFFTLSSCSFPFLSDIFPSLLSLLNLNSNKEVQQLTVGFLTVMTYNV</sequence>
<evidence type="ECO:0000256" key="1">
    <source>
        <dbReference type="SAM" id="Phobius"/>
    </source>
</evidence>
<reference evidence="2" key="1">
    <citation type="submission" date="2021-05" db="EMBL/GenBank/DDBJ databases">
        <authorList>
            <person name="Alioto T."/>
            <person name="Alioto T."/>
            <person name="Gomez Garrido J."/>
        </authorList>
    </citation>
    <scope>NUCLEOTIDE SEQUENCE</scope>
</reference>
<protein>
    <submittedName>
        <fullName evidence="2">Uncharacterized protein</fullName>
    </submittedName>
</protein>
<dbReference type="AlphaFoldDB" id="A0A8D8X5E4"/>
<keyword evidence="1" id="KW-1133">Transmembrane helix</keyword>